<sequence length="251" mass="27597">MNNHFMSRPMATIGSGLLLPIVVPADATASLIGLIQNLNISAFLALALQVANALDLVTPGRKITVPEVLRPLRDRYGRNFIHMLMHAWSPRARTFLHTVLAEYVTPADMLVLEDTFAALDSRGYTIATVAAERNIAEIIQIMQARDIPVGIRNNNPEGLSAVHIAVIREHMGVLEAFGRAGVNMNMPDKNGETPMHWAVNIGDVRRVIMLMQYGAKQSLDRANCWGMSPVKMASAADKGEILNAMGRLWNH</sequence>
<dbReference type="SUPFAM" id="SSF48403">
    <property type="entry name" value="Ankyrin repeat"/>
    <property type="match status" value="1"/>
</dbReference>
<feature type="repeat" description="ANK" evidence="3">
    <location>
        <begin position="157"/>
        <end position="189"/>
    </location>
</feature>
<dbReference type="PANTHER" id="PTHR24198:SF165">
    <property type="entry name" value="ANKYRIN REPEAT-CONTAINING PROTEIN-RELATED"/>
    <property type="match status" value="1"/>
</dbReference>
<dbReference type="PANTHER" id="PTHR24198">
    <property type="entry name" value="ANKYRIN REPEAT AND PROTEIN KINASE DOMAIN-CONTAINING PROTEIN"/>
    <property type="match status" value="1"/>
</dbReference>
<organism evidence="4 5">
    <name type="scientific">Plectosphaerella cucumerina</name>
    <dbReference type="NCBI Taxonomy" id="40658"/>
    <lineage>
        <taxon>Eukaryota</taxon>
        <taxon>Fungi</taxon>
        <taxon>Dikarya</taxon>
        <taxon>Ascomycota</taxon>
        <taxon>Pezizomycotina</taxon>
        <taxon>Sordariomycetes</taxon>
        <taxon>Hypocreomycetidae</taxon>
        <taxon>Glomerellales</taxon>
        <taxon>Plectosphaerellaceae</taxon>
        <taxon>Plectosphaerella</taxon>
    </lineage>
</organism>
<evidence type="ECO:0000256" key="3">
    <source>
        <dbReference type="PROSITE-ProRule" id="PRU00023"/>
    </source>
</evidence>
<keyword evidence="1" id="KW-0677">Repeat</keyword>
<dbReference type="Pfam" id="PF12796">
    <property type="entry name" value="Ank_2"/>
    <property type="match status" value="1"/>
</dbReference>
<evidence type="ECO:0000313" key="4">
    <source>
        <dbReference type="EMBL" id="KAH7347376.1"/>
    </source>
</evidence>
<reference evidence="4" key="1">
    <citation type="journal article" date="2021" name="Nat. Commun.">
        <title>Genetic determinants of endophytism in the Arabidopsis root mycobiome.</title>
        <authorList>
            <person name="Mesny F."/>
            <person name="Miyauchi S."/>
            <person name="Thiergart T."/>
            <person name="Pickel B."/>
            <person name="Atanasova L."/>
            <person name="Karlsson M."/>
            <person name="Huettel B."/>
            <person name="Barry K.W."/>
            <person name="Haridas S."/>
            <person name="Chen C."/>
            <person name="Bauer D."/>
            <person name="Andreopoulos W."/>
            <person name="Pangilinan J."/>
            <person name="LaButti K."/>
            <person name="Riley R."/>
            <person name="Lipzen A."/>
            <person name="Clum A."/>
            <person name="Drula E."/>
            <person name="Henrissat B."/>
            <person name="Kohler A."/>
            <person name="Grigoriev I.V."/>
            <person name="Martin F.M."/>
            <person name="Hacquard S."/>
        </authorList>
    </citation>
    <scope>NUCLEOTIDE SEQUENCE</scope>
    <source>
        <strain evidence="4">MPI-CAGE-AT-0016</strain>
    </source>
</reference>
<keyword evidence="5" id="KW-1185">Reference proteome</keyword>
<dbReference type="Proteomes" id="UP000813385">
    <property type="component" value="Unassembled WGS sequence"/>
</dbReference>
<dbReference type="InterPro" id="IPR002110">
    <property type="entry name" value="Ankyrin_rpt"/>
</dbReference>
<accession>A0A8K0T549</accession>
<proteinExistence type="predicted"/>
<dbReference type="SMART" id="SM00248">
    <property type="entry name" value="ANK"/>
    <property type="match status" value="3"/>
</dbReference>
<feature type="repeat" description="ANK" evidence="3">
    <location>
        <begin position="190"/>
        <end position="222"/>
    </location>
</feature>
<dbReference type="InterPro" id="IPR036770">
    <property type="entry name" value="Ankyrin_rpt-contain_sf"/>
</dbReference>
<dbReference type="Gene3D" id="1.25.40.20">
    <property type="entry name" value="Ankyrin repeat-containing domain"/>
    <property type="match status" value="1"/>
</dbReference>
<keyword evidence="2 3" id="KW-0040">ANK repeat</keyword>
<name>A0A8K0T549_9PEZI</name>
<evidence type="ECO:0000256" key="1">
    <source>
        <dbReference type="ARBA" id="ARBA00022737"/>
    </source>
</evidence>
<evidence type="ECO:0000313" key="5">
    <source>
        <dbReference type="Proteomes" id="UP000813385"/>
    </source>
</evidence>
<evidence type="ECO:0000256" key="2">
    <source>
        <dbReference type="ARBA" id="ARBA00023043"/>
    </source>
</evidence>
<dbReference type="PROSITE" id="PS50297">
    <property type="entry name" value="ANK_REP_REGION"/>
    <property type="match status" value="1"/>
</dbReference>
<dbReference type="EMBL" id="JAGPXD010000007">
    <property type="protein sequence ID" value="KAH7347376.1"/>
    <property type="molecule type" value="Genomic_DNA"/>
</dbReference>
<gene>
    <name evidence="4" type="ORF">B0T11DRAFT_141386</name>
</gene>
<dbReference type="AlphaFoldDB" id="A0A8K0T549"/>
<protein>
    <submittedName>
        <fullName evidence="4">Ankyrin repeat-containing domain protein</fullName>
    </submittedName>
</protein>
<comment type="caution">
    <text evidence="4">The sequence shown here is derived from an EMBL/GenBank/DDBJ whole genome shotgun (WGS) entry which is preliminary data.</text>
</comment>
<dbReference type="PROSITE" id="PS50088">
    <property type="entry name" value="ANK_REPEAT"/>
    <property type="match status" value="2"/>
</dbReference>
<dbReference type="OrthoDB" id="341259at2759"/>